<keyword evidence="2" id="KW-1185">Reference proteome</keyword>
<dbReference type="Proteomes" id="UP000789901">
    <property type="component" value="Unassembled WGS sequence"/>
</dbReference>
<evidence type="ECO:0000313" key="1">
    <source>
        <dbReference type="EMBL" id="CAG8594259.1"/>
    </source>
</evidence>
<protein>
    <submittedName>
        <fullName evidence="1">9282_t:CDS:1</fullName>
    </submittedName>
</protein>
<accession>A0ABN7UK02</accession>
<sequence length="87" mass="10563">LLRWLYGMPFEDAVKDVFYEGFSNARQKYLDIMLELLKVSHKFNPLNYIIQNTIMFKNIININNVEKIRELSYDYNMNHLQKFVKNI</sequence>
<reference evidence="1 2" key="1">
    <citation type="submission" date="2021-06" db="EMBL/GenBank/DDBJ databases">
        <authorList>
            <person name="Kallberg Y."/>
            <person name="Tangrot J."/>
            <person name="Rosling A."/>
        </authorList>
    </citation>
    <scope>NUCLEOTIDE SEQUENCE [LARGE SCALE GENOMIC DNA]</scope>
    <source>
        <strain evidence="1 2">120-4 pot B 10/14</strain>
    </source>
</reference>
<comment type="caution">
    <text evidence="1">The sequence shown here is derived from an EMBL/GenBank/DDBJ whole genome shotgun (WGS) entry which is preliminary data.</text>
</comment>
<organism evidence="1 2">
    <name type="scientific">Gigaspora margarita</name>
    <dbReference type="NCBI Taxonomy" id="4874"/>
    <lineage>
        <taxon>Eukaryota</taxon>
        <taxon>Fungi</taxon>
        <taxon>Fungi incertae sedis</taxon>
        <taxon>Mucoromycota</taxon>
        <taxon>Glomeromycotina</taxon>
        <taxon>Glomeromycetes</taxon>
        <taxon>Diversisporales</taxon>
        <taxon>Gigasporaceae</taxon>
        <taxon>Gigaspora</taxon>
    </lineage>
</organism>
<evidence type="ECO:0000313" key="2">
    <source>
        <dbReference type="Proteomes" id="UP000789901"/>
    </source>
</evidence>
<name>A0ABN7UK02_GIGMA</name>
<gene>
    <name evidence="1" type="ORF">GMARGA_LOCUS6560</name>
</gene>
<feature type="non-terminal residue" evidence="1">
    <location>
        <position position="1"/>
    </location>
</feature>
<dbReference type="EMBL" id="CAJVQB010002998">
    <property type="protein sequence ID" value="CAG8594259.1"/>
    <property type="molecule type" value="Genomic_DNA"/>
</dbReference>
<proteinExistence type="predicted"/>